<dbReference type="GO" id="GO:0005737">
    <property type="term" value="C:cytoplasm"/>
    <property type="evidence" value="ECO:0007669"/>
    <property type="project" value="InterPro"/>
</dbReference>
<proteinExistence type="predicted"/>
<keyword evidence="7" id="KW-1185">Reference proteome</keyword>
<dbReference type="Gene3D" id="6.10.140.2220">
    <property type="match status" value="1"/>
</dbReference>
<dbReference type="PANTHER" id="PTHR12298:SF4">
    <property type="entry name" value="PROGRAMMED CELL DEATH PROTEIN 2"/>
    <property type="match status" value="1"/>
</dbReference>
<gene>
    <name evidence="6" type="ORF">A3Q56_00489</name>
</gene>
<protein>
    <submittedName>
        <fullName evidence="6">Programmed cell death protein 2</fullName>
    </submittedName>
</protein>
<organism evidence="6 7">
    <name type="scientific">Intoshia linei</name>
    <dbReference type="NCBI Taxonomy" id="1819745"/>
    <lineage>
        <taxon>Eukaryota</taxon>
        <taxon>Metazoa</taxon>
        <taxon>Spiralia</taxon>
        <taxon>Lophotrochozoa</taxon>
        <taxon>Mesozoa</taxon>
        <taxon>Orthonectida</taxon>
        <taxon>Rhopaluridae</taxon>
        <taxon>Intoshia</taxon>
    </lineage>
</organism>
<reference evidence="6 7" key="1">
    <citation type="submission" date="2016-04" db="EMBL/GenBank/DDBJ databases">
        <title>The genome of Intoshia linei affirms orthonectids as highly simplified spiralians.</title>
        <authorList>
            <person name="Mikhailov K.V."/>
            <person name="Slusarev G.S."/>
            <person name="Nikitin M.A."/>
            <person name="Logacheva M.D."/>
            <person name="Penin A."/>
            <person name="Aleoshin V."/>
            <person name="Panchin Y.V."/>
        </authorList>
    </citation>
    <scope>NUCLEOTIDE SEQUENCE [LARGE SCALE GENOMIC DNA]</scope>
    <source>
        <strain evidence="6">Intl2013</strain>
        <tissue evidence="6">Whole animal</tissue>
    </source>
</reference>
<evidence type="ECO:0000313" key="7">
    <source>
        <dbReference type="Proteomes" id="UP000078046"/>
    </source>
</evidence>
<evidence type="ECO:0000256" key="3">
    <source>
        <dbReference type="ARBA" id="ARBA00022833"/>
    </source>
</evidence>
<dbReference type="Proteomes" id="UP000078046">
    <property type="component" value="Unassembled WGS sequence"/>
</dbReference>
<evidence type="ECO:0000259" key="5">
    <source>
        <dbReference type="PROSITE" id="PS50865"/>
    </source>
</evidence>
<evidence type="ECO:0000256" key="4">
    <source>
        <dbReference type="PROSITE-ProRule" id="PRU00134"/>
    </source>
</evidence>
<dbReference type="Pfam" id="PF01753">
    <property type="entry name" value="zf-MYND"/>
    <property type="match status" value="1"/>
</dbReference>
<comment type="caution">
    <text evidence="6">The sequence shown here is derived from an EMBL/GenBank/DDBJ whole genome shotgun (WGS) entry which is preliminary data.</text>
</comment>
<accession>A0A177BC16</accession>
<evidence type="ECO:0000256" key="1">
    <source>
        <dbReference type="ARBA" id="ARBA00022723"/>
    </source>
</evidence>
<dbReference type="PANTHER" id="PTHR12298">
    <property type="entry name" value="PCDC2 PROGRAMMED CELL DEATH PROTEIN 2 -RELATED"/>
    <property type="match status" value="1"/>
</dbReference>
<keyword evidence="1" id="KW-0479">Metal-binding</keyword>
<feature type="domain" description="MYND-type" evidence="5">
    <location>
        <begin position="132"/>
        <end position="167"/>
    </location>
</feature>
<name>A0A177BC16_9BILA</name>
<dbReference type="GO" id="GO:0008270">
    <property type="term" value="F:zinc ion binding"/>
    <property type="evidence" value="ECO:0007669"/>
    <property type="project" value="UniProtKB-KW"/>
</dbReference>
<dbReference type="AlphaFoldDB" id="A0A177BC16"/>
<dbReference type="SUPFAM" id="SSF144232">
    <property type="entry name" value="HIT/MYND zinc finger-like"/>
    <property type="match status" value="1"/>
</dbReference>
<evidence type="ECO:0000313" key="6">
    <source>
        <dbReference type="EMBL" id="OAF71740.1"/>
    </source>
</evidence>
<sequence length="347" mass="40323">MKQNSLLLGFINSREKENLDTFEINEQTYLDSKIGGFPHWLDFKNLCEIPTCTGTCEKPLKFLLQIYAPIKNIVHAFHRTLYIFVCGSKKCDNRNFFIIRCQMPEKNEIHTLNFFQTDNPYFETVSKVANICVACGVSADKKCSKCMTFYCSKFHQISDWPVHKDHCKCGNSPKKSQCWPEFQISIYSPEPIIIKKNESLFTHQVSDLLPPSLETLSIDSQLPAEPFNEFTDTYENSIKDIVFYKFRKSIHKYPDQIIRYDRGATPLWISGKNKILKEDIPHCTNCGANRVFEFQVMPQLLNYIELPADNELDWGILSVYTCTKSCEPKTNKSNYVQEFLHVQQIKI</sequence>
<keyword evidence="3" id="KW-0862">Zinc</keyword>
<dbReference type="Pfam" id="PF04194">
    <property type="entry name" value="PDCD2_C"/>
    <property type="match status" value="1"/>
</dbReference>
<keyword evidence="2 4" id="KW-0863">Zinc-finger</keyword>
<dbReference type="InterPro" id="IPR002893">
    <property type="entry name" value="Znf_MYND"/>
</dbReference>
<dbReference type="InterPro" id="IPR007320">
    <property type="entry name" value="PDCD2_C"/>
</dbReference>
<dbReference type="EMBL" id="LWCA01000027">
    <property type="protein sequence ID" value="OAF71740.1"/>
    <property type="molecule type" value="Genomic_DNA"/>
</dbReference>
<dbReference type="OrthoDB" id="443682at2759"/>
<dbReference type="PROSITE" id="PS50865">
    <property type="entry name" value="ZF_MYND_2"/>
    <property type="match status" value="1"/>
</dbReference>
<evidence type="ECO:0000256" key="2">
    <source>
        <dbReference type="ARBA" id="ARBA00022771"/>
    </source>
</evidence>